<feature type="repeat" description="RCC1" evidence="6">
    <location>
        <begin position="476"/>
        <end position="528"/>
    </location>
</feature>
<feature type="repeat" description="RCC1" evidence="6">
    <location>
        <begin position="422"/>
        <end position="475"/>
    </location>
</feature>
<dbReference type="Gene3D" id="3.30.40.10">
    <property type="entry name" value="Zinc/RING finger domain, C3HC4 (zinc finger)"/>
    <property type="match status" value="1"/>
</dbReference>
<keyword evidence="1" id="KW-0479">Metal-binding</keyword>
<organism evidence="9">
    <name type="scientific">Amphimedon queenslandica</name>
    <name type="common">Sponge</name>
    <dbReference type="NCBI Taxonomy" id="400682"/>
    <lineage>
        <taxon>Eukaryota</taxon>
        <taxon>Metazoa</taxon>
        <taxon>Porifera</taxon>
        <taxon>Demospongiae</taxon>
        <taxon>Heteroscleromorpha</taxon>
        <taxon>Haplosclerida</taxon>
        <taxon>Niphatidae</taxon>
        <taxon>Amphimedon</taxon>
    </lineage>
</organism>
<dbReference type="InParanoid" id="A0A1X7UIG6"/>
<feature type="repeat" description="RCC1" evidence="6">
    <location>
        <begin position="370"/>
        <end position="421"/>
    </location>
</feature>
<name>A0A1X7UIG6_AMPQE</name>
<dbReference type="PROSITE" id="PS00626">
    <property type="entry name" value="RCC1_2"/>
    <property type="match status" value="4"/>
</dbReference>
<feature type="repeat" description="RCC1" evidence="6">
    <location>
        <begin position="320"/>
        <end position="369"/>
    </location>
</feature>
<keyword evidence="2" id="KW-0677">Repeat</keyword>
<dbReference type="PRINTS" id="PR00633">
    <property type="entry name" value="RCCNDNSATION"/>
</dbReference>
<keyword evidence="4" id="KW-0862">Zinc</keyword>
<dbReference type="SMART" id="SM00064">
    <property type="entry name" value="FYVE"/>
    <property type="match status" value="1"/>
</dbReference>
<dbReference type="KEGG" id="aqu:100631538"/>
<dbReference type="Gene3D" id="2.130.10.30">
    <property type="entry name" value="Regulator of chromosome condensation 1/beta-lactamase-inhibitor protein II"/>
    <property type="match status" value="2"/>
</dbReference>
<dbReference type="InterPro" id="IPR009091">
    <property type="entry name" value="RCC1/BLIP-II"/>
</dbReference>
<dbReference type="InterPro" id="IPR051210">
    <property type="entry name" value="Ub_ligase/GEF_domain"/>
</dbReference>
<dbReference type="InterPro" id="IPR058923">
    <property type="entry name" value="RCC1-like_dom"/>
</dbReference>
<feature type="domain" description="FYVE-type" evidence="8">
    <location>
        <begin position="533"/>
        <end position="593"/>
    </location>
</feature>
<feature type="repeat" description="RCC1" evidence="6">
    <location>
        <begin position="214"/>
        <end position="266"/>
    </location>
</feature>
<accession>A0A1X7UIG6</accession>
<dbReference type="PANTHER" id="PTHR22870:SF466">
    <property type="entry name" value="ANKYRIN REPEAT-CONTAINING PROTEIN"/>
    <property type="match status" value="1"/>
</dbReference>
<dbReference type="Pfam" id="PF25390">
    <property type="entry name" value="WD40_RLD"/>
    <property type="match status" value="1"/>
</dbReference>
<sequence>MATDDEDKVLLAVCDVIKGSTLLKAGRSGKPHFRQFKLSNDLSRLMWESAKKMDAAVLISQITEIKTGQVTPVFLKNPIPQCEAVSFSLLYSDRSLDIVCKDKKEFDTWTTALKALIVDKYDNKEAVSAKLVEMRGSIVSEDRLEVQLGTIKTKVLLKDNSCDLYLWGGGDRGRLGHKDDKPRFLPNVVESLLGQNVTMIACGGSHTIALNSKGQVFSWGAGPQGCLGHGNLRDRYSPLMIDGPLRDVNVVHVACYENHSAVISEDGNLYTWGKAGPFLGYMDDSVTKQTKPRLVDALYGTRIVQVACGRSHTLVIDEEGRVYSFGINKFGELGQGHDKAITKPTMVPNLVSICKVSCGRHHSAAIDEDGVLFMWGWGARGQLGQGEPKSLFSPTPVNGFNDQPLEDVSCGYGHTAAITANGVAYCWGDNASSQCGVPSSVYGELSSPRGIVLPSGIRPTQINCGANFTVLVTSIGQLFTWGCNMSGQLGNGEAKKTFSQPMPVESLSEKRVKMVACGEDHIGCLVGHGWVPDEEVKSCMACKKSFTAIRRRHHCRQCGGIFCGSCSTKRYPLLDKGHADPVRVCDKCYVSLSSSSNIK</sequence>
<dbReference type="PANTHER" id="PTHR22870">
    <property type="entry name" value="REGULATOR OF CHROMOSOME CONDENSATION"/>
    <property type="match status" value="1"/>
</dbReference>
<dbReference type="InterPro" id="IPR013083">
    <property type="entry name" value="Znf_RING/FYVE/PHD"/>
</dbReference>
<evidence type="ECO:0000256" key="4">
    <source>
        <dbReference type="ARBA" id="ARBA00022833"/>
    </source>
</evidence>
<dbReference type="InterPro" id="IPR017455">
    <property type="entry name" value="Znf_FYVE-rel"/>
</dbReference>
<keyword evidence="3 5" id="KW-0863">Zinc-finger</keyword>
<dbReference type="CDD" id="cd13365">
    <property type="entry name" value="PH_PLC_plant-like"/>
    <property type="match status" value="1"/>
</dbReference>
<feature type="domain" description="PH" evidence="7">
    <location>
        <begin position="15"/>
        <end position="118"/>
    </location>
</feature>
<dbReference type="SUPFAM" id="SSF50985">
    <property type="entry name" value="RCC1/BLIP-II"/>
    <property type="match status" value="2"/>
</dbReference>
<dbReference type="SUPFAM" id="SSF50729">
    <property type="entry name" value="PH domain-like"/>
    <property type="match status" value="1"/>
</dbReference>
<evidence type="ECO:0000256" key="5">
    <source>
        <dbReference type="PROSITE-ProRule" id="PRU00091"/>
    </source>
</evidence>
<protein>
    <recommendedName>
        <fullName evidence="11">FYVE-type domain-containing protein</fullName>
    </recommendedName>
</protein>
<evidence type="ECO:0000313" key="9">
    <source>
        <dbReference type="EnsemblMetazoa" id="Aqu2.1.27268_001"/>
    </source>
</evidence>
<dbReference type="Gene3D" id="2.30.29.30">
    <property type="entry name" value="Pleckstrin-homology domain (PH domain)/Phosphotyrosine-binding domain (PTB)"/>
    <property type="match status" value="1"/>
</dbReference>
<dbReference type="InterPro" id="IPR001849">
    <property type="entry name" value="PH_domain"/>
</dbReference>
<evidence type="ECO:0000256" key="2">
    <source>
        <dbReference type="ARBA" id="ARBA00022737"/>
    </source>
</evidence>
<dbReference type="AlphaFoldDB" id="A0A1X7UIG6"/>
<dbReference type="InterPro" id="IPR000306">
    <property type="entry name" value="Znf_FYVE"/>
</dbReference>
<dbReference type="Pfam" id="PF01363">
    <property type="entry name" value="FYVE"/>
    <property type="match status" value="1"/>
</dbReference>
<dbReference type="PROSITE" id="PS50012">
    <property type="entry name" value="RCC1_3"/>
    <property type="match status" value="7"/>
</dbReference>
<reference evidence="10" key="1">
    <citation type="journal article" date="2010" name="Nature">
        <title>The Amphimedon queenslandica genome and the evolution of animal complexity.</title>
        <authorList>
            <person name="Srivastava M."/>
            <person name="Simakov O."/>
            <person name="Chapman J."/>
            <person name="Fahey B."/>
            <person name="Gauthier M.E."/>
            <person name="Mitros T."/>
            <person name="Richards G.S."/>
            <person name="Conaco C."/>
            <person name="Dacre M."/>
            <person name="Hellsten U."/>
            <person name="Larroux C."/>
            <person name="Putnam N.H."/>
            <person name="Stanke M."/>
            <person name="Adamska M."/>
            <person name="Darling A."/>
            <person name="Degnan S.M."/>
            <person name="Oakley T.H."/>
            <person name="Plachetzki D.C."/>
            <person name="Zhai Y."/>
            <person name="Adamski M."/>
            <person name="Calcino A."/>
            <person name="Cummins S.F."/>
            <person name="Goodstein D.M."/>
            <person name="Harris C."/>
            <person name="Jackson D.J."/>
            <person name="Leys S.P."/>
            <person name="Shu S."/>
            <person name="Woodcroft B.J."/>
            <person name="Vervoort M."/>
            <person name="Kosik K.S."/>
            <person name="Manning G."/>
            <person name="Degnan B.M."/>
            <person name="Rokhsar D.S."/>
        </authorList>
    </citation>
    <scope>NUCLEOTIDE SEQUENCE [LARGE SCALE GENOMIC DNA]</scope>
</reference>
<dbReference type="Pfam" id="PF16457">
    <property type="entry name" value="PH_12"/>
    <property type="match status" value="1"/>
</dbReference>
<dbReference type="GO" id="GO:0008270">
    <property type="term" value="F:zinc ion binding"/>
    <property type="evidence" value="ECO:0007669"/>
    <property type="project" value="UniProtKB-KW"/>
</dbReference>
<reference evidence="9" key="2">
    <citation type="submission" date="2017-05" db="UniProtKB">
        <authorList>
            <consortium name="EnsemblMetazoa"/>
        </authorList>
    </citation>
    <scope>IDENTIFICATION</scope>
</reference>
<feature type="repeat" description="RCC1" evidence="6">
    <location>
        <begin position="162"/>
        <end position="213"/>
    </location>
</feature>
<evidence type="ECO:0008006" key="11">
    <source>
        <dbReference type="Google" id="ProtNLM"/>
    </source>
</evidence>
<keyword evidence="10" id="KW-1185">Reference proteome</keyword>
<dbReference type="InterPro" id="IPR011993">
    <property type="entry name" value="PH-like_dom_sf"/>
</dbReference>
<evidence type="ECO:0000256" key="3">
    <source>
        <dbReference type="ARBA" id="ARBA00022771"/>
    </source>
</evidence>
<evidence type="ECO:0000256" key="1">
    <source>
        <dbReference type="ARBA" id="ARBA00022723"/>
    </source>
</evidence>
<dbReference type="EnsemblMetazoa" id="Aqu2.1.27268_001">
    <property type="protein sequence ID" value="Aqu2.1.27268_001"/>
    <property type="gene ID" value="Aqu2.1.27268"/>
</dbReference>
<dbReference type="PROSITE" id="PS50003">
    <property type="entry name" value="PH_DOMAIN"/>
    <property type="match status" value="1"/>
</dbReference>
<dbReference type="PROSITE" id="PS50178">
    <property type="entry name" value="ZF_FYVE"/>
    <property type="match status" value="1"/>
</dbReference>
<dbReference type="OrthoDB" id="10253607at2759"/>
<feature type="repeat" description="RCC1" evidence="6">
    <location>
        <begin position="267"/>
        <end position="319"/>
    </location>
</feature>
<gene>
    <name evidence="9" type="primary">100631538</name>
</gene>
<dbReference type="eggNOG" id="ENOG502QSCJ">
    <property type="taxonomic scope" value="Eukaryota"/>
</dbReference>
<evidence type="ECO:0000313" key="10">
    <source>
        <dbReference type="Proteomes" id="UP000007879"/>
    </source>
</evidence>
<evidence type="ECO:0000259" key="7">
    <source>
        <dbReference type="PROSITE" id="PS50003"/>
    </source>
</evidence>
<dbReference type="EnsemblMetazoa" id="XM_019998514.1">
    <property type="protein sequence ID" value="XP_019854073.1"/>
    <property type="gene ID" value="LOC100631538"/>
</dbReference>
<proteinExistence type="predicted"/>
<dbReference type="InterPro" id="IPR000408">
    <property type="entry name" value="Reg_chr_condens"/>
</dbReference>
<dbReference type="Proteomes" id="UP000007879">
    <property type="component" value="Unassembled WGS sequence"/>
</dbReference>
<evidence type="ECO:0000259" key="8">
    <source>
        <dbReference type="PROSITE" id="PS50178"/>
    </source>
</evidence>
<evidence type="ECO:0000256" key="6">
    <source>
        <dbReference type="PROSITE-ProRule" id="PRU00235"/>
    </source>
</evidence>
<dbReference type="STRING" id="400682.A0A1X7UIG6"/>